<accession>A0A7S3WLY1</accession>
<protein>
    <submittedName>
        <fullName evidence="1">Uncharacterized protein</fullName>
    </submittedName>
</protein>
<gene>
    <name evidence="1" type="ORF">EHUX00137_LOCUS27651</name>
</gene>
<evidence type="ECO:0000313" key="1">
    <source>
        <dbReference type="EMBL" id="CAE0566183.1"/>
    </source>
</evidence>
<dbReference type="EMBL" id="HBIR01035454">
    <property type="protein sequence ID" value="CAE0566183.1"/>
    <property type="molecule type" value="Transcribed_RNA"/>
</dbReference>
<sequence length="120" mass="13443">MQREIQSGVASYLSDNSLREDLVNARGEIRLQDLPPELIAEIEAIQRRYRGEVDALDGEPGSLRFQALLQSDSHRQRLALFCTWLRKEQKRLATRKSLQSLFSSGDAKGEGEGGAPDDKS</sequence>
<dbReference type="AlphaFoldDB" id="A0A7S3WLY1"/>
<organism evidence="1">
    <name type="scientific">Emiliania huxleyi</name>
    <name type="common">Coccolithophore</name>
    <name type="synonym">Pontosphaera huxleyi</name>
    <dbReference type="NCBI Taxonomy" id="2903"/>
    <lineage>
        <taxon>Eukaryota</taxon>
        <taxon>Haptista</taxon>
        <taxon>Haptophyta</taxon>
        <taxon>Prymnesiophyceae</taxon>
        <taxon>Isochrysidales</taxon>
        <taxon>Noelaerhabdaceae</taxon>
        <taxon>Emiliania</taxon>
    </lineage>
</organism>
<name>A0A7S3WLY1_EMIHU</name>
<reference evidence="1" key="1">
    <citation type="submission" date="2021-01" db="EMBL/GenBank/DDBJ databases">
        <authorList>
            <person name="Corre E."/>
            <person name="Pelletier E."/>
            <person name="Niang G."/>
            <person name="Scheremetjew M."/>
            <person name="Finn R."/>
            <person name="Kale V."/>
            <person name="Holt S."/>
            <person name="Cochrane G."/>
            <person name="Meng A."/>
            <person name="Brown T."/>
            <person name="Cohen L."/>
        </authorList>
    </citation>
    <scope>NUCLEOTIDE SEQUENCE</scope>
    <source>
        <strain evidence="1">379</strain>
    </source>
</reference>
<proteinExistence type="predicted"/>